<evidence type="ECO:0000256" key="3">
    <source>
        <dbReference type="ARBA" id="ARBA00022801"/>
    </source>
</evidence>
<feature type="domain" description="Oligopeptidase F N-terminal" evidence="8">
    <location>
        <begin position="118"/>
        <end position="187"/>
    </location>
</feature>
<comment type="cofactor">
    <cofactor evidence="6">
        <name>Zn(2+)</name>
        <dbReference type="ChEBI" id="CHEBI:29105"/>
    </cofactor>
    <text evidence="6">Binds 1 zinc ion.</text>
</comment>
<dbReference type="NCBIfam" id="TIGR00181">
    <property type="entry name" value="pepF"/>
    <property type="match status" value="1"/>
</dbReference>
<evidence type="ECO:0000256" key="1">
    <source>
        <dbReference type="ARBA" id="ARBA00022670"/>
    </source>
</evidence>
<dbReference type="Gene3D" id="1.10.1370.20">
    <property type="entry name" value="Oligoendopeptidase f, C-terminal domain"/>
    <property type="match status" value="1"/>
</dbReference>
<evidence type="ECO:0000313" key="10">
    <source>
        <dbReference type="Proteomes" id="UP001519343"/>
    </source>
</evidence>
<dbReference type="PANTHER" id="PTHR11804:SF84">
    <property type="entry name" value="SACCHAROLYSIN"/>
    <property type="match status" value="1"/>
</dbReference>
<comment type="caution">
    <text evidence="9">The sequence shown here is derived from an EMBL/GenBank/DDBJ whole genome shotgun (WGS) entry which is preliminary data.</text>
</comment>
<evidence type="ECO:0000256" key="6">
    <source>
        <dbReference type="RuleBase" id="RU368091"/>
    </source>
</evidence>
<reference evidence="9 10" key="1">
    <citation type="submission" date="2021-03" db="EMBL/GenBank/DDBJ databases">
        <title>Genomic Encyclopedia of Type Strains, Phase IV (KMG-IV): sequencing the most valuable type-strain genomes for metagenomic binning, comparative biology and taxonomic classification.</title>
        <authorList>
            <person name="Goeker M."/>
        </authorList>
    </citation>
    <scope>NUCLEOTIDE SEQUENCE [LARGE SCALE GENOMIC DNA]</scope>
    <source>
        <strain evidence="9 10">DSM 24738</strain>
    </source>
</reference>
<organism evidence="9 10">
    <name type="scientific">Ammoniphilus resinae</name>
    <dbReference type="NCBI Taxonomy" id="861532"/>
    <lineage>
        <taxon>Bacteria</taxon>
        <taxon>Bacillati</taxon>
        <taxon>Bacillota</taxon>
        <taxon>Bacilli</taxon>
        <taxon>Bacillales</taxon>
        <taxon>Paenibacillaceae</taxon>
        <taxon>Aneurinibacillus group</taxon>
        <taxon>Ammoniphilus</taxon>
    </lineage>
</organism>
<evidence type="ECO:0000256" key="5">
    <source>
        <dbReference type="ARBA" id="ARBA00023049"/>
    </source>
</evidence>
<proteinExistence type="inferred from homology"/>
<evidence type="ECO:0000259" key="8">
    <source>
        <dbReference type="Pfam" id="PF08439"/>
    </source>
</evidence>
<keyword evidence="1 6" id="KW-0645">Protease</keyword>
<dbReference type="PANTHER" id="PTHR11804">
    <property type="entry name" value="PROTEASE M3 THIMET OLIGOPEPTIDASE-RELATED"/>
    <property type="match status" value="1"/>
</dbReference>
<keyword evidence="2 6" id="KW-0479">Metal-binding</keyword>
<dbReference type="InterPro" id="IPR042088">
    <property type="entry name" value="OligoPept_F_C"/>
</dbReference>
<dbReference type="InterPro" id="IPR001567">
    <property type="entry name" value="Pept_M3A_M3B_dom"/>
</dbReference>
<evidence type="ECO:0000256" key="4">
    <source>
        <dbReference type="ARBA" id="ARBA00022833"/>
    </source>
</evidence>
<sequence>MEATEKRKLPKREELEAQVKWKLEDMFSSEEEWEKDFSAVQEMLPQIEQFKGKLDQAEQLFQCLQLKGEISLLIERLFTYARMRRDENNANTKYQALADRASSLSVKVSSATSFIVPEILTMDEAKVQGFMQEKKELELYRFYFQELFRQQQHVLSAEQEAILAQAGEMAGAPQNIFRMLNNADLKFPKIKDEDGDEVELTHGRYIQFMESSNQEVRKNAFNAMYDTYRKYNNTIAATLNASVKKDVFYGRVRKYDSALQASLDDDNIPVEVYENLIKTVRSNLPTFYRYMELRKKMLKLDELNMYDIYVPLVQDLDMKISYDKAYETMLKGLSPLGEEYISIVKEAKNTGWIDVYENEGKTSGAYSWGAYGTHPYILLNFQDNVDNMYTLAHEMGHAMHSYFSDKEQPYLYAQYTIFVAEVASTVNESLLMDWMLKNTTDRKEKMYLLNHYLEQFRGTVFRQTMFAEFEKLIHEKVEVGSALTPETLCSMYKDLNKDYYGDHVVIGDQIEMEWARIPHFYNGFYVYKYATGFSAATALSQQILNEGKPAVERYLQFLKGGGSNYPLDLLKGAGVDMTTSAPVQSALDVFKRLLGELEALVDE</sequence>
<dbReference type="CDD" id="cd09608">
    <property type="entry name" value="M3B_PepF"/>
    <property type="match status" value="1"/>
</dbReference>
<dbReference type="Gene3D" id="1.20.140.70">
    <property type="entry name" value="Oligopeptidase f, N-terminal domain"/>
    <property type="match status" value="1"/>
</dbReference>
<keyword evidence="5 6" id="KW-0482">Metalloprotease</keyword>
<dbReference type="RefSeq" id="WP_209811780.1">
    <property type="nucleotide sequence ID" value="NZ_JAGGKT010000013.1"/>
</dbReference>
<gene>
    <name evidence="9" type="ORF">J2Z37_003783</name>
</gene>
<keyword evidence="10" id="KW-1185">Reference proteome</keyword>
<dbReference type="Gene3D" id="1.10.287.830">
    <property type="entry name" value="putative peptidase helix hairpin domain like"/>
    <property type="match status" value="1"/>
</dbReference>
<evidence type="ECO:0000313" key="9">
    <source>
        <dbReference type="EMBL" id="MBP1933770.1"/>
    </source>
</evidence>
<dbReference type="InterPro" id="IPR004438">
    <property type="entry name" value="Peptidase_M3B"/>
</dbReference>
<dbReference type="GO" id="GO:0016787">
    <property type="term" value="F:hydrolase activity"/>
    <property type="evidence" value="ECO:0007669"/>
    <property type="project" value="UniProtKB-KW"/>
</dbReference>
<dbReference type="EC" id="3.4.24.-" evidence="6"/>
<evidence type="ECO:0000259" key="7">
    <source>
        <dbReference type="Pfam" id="PF01432"/>
    </source>
</evidence>
<dbReference type="InterPro" id="IPR045090">
    <property type="entry name" value="Pept_M3A_M3B"/>
</dbReference>
<dbReference type="EMBL" id="JAGGKT010000013">
    <property type="protein sequence ID" value="MBP1933770.1"/>
    <property type="molecule type" value="Genomic_DNA"/>
</dbReference>
<keyword evidence="3 6" id="KW-0378">Hydrolase</keyword>
<comment type="function">
    <text evidence="6">Has oligopeptidase activity and degrades a variety of small bioactive peptides.</text>
</comment>
<evidence type="ECO:0000256" key="2">
    <source>
        <dbReference type="ARBA" id="ARBA00022723"/>
    </source>
</evidence>
<dbReference type="SUPFAM" id="SSF55486">
    <property type="entry name" value="Metalloproteases ('zincins'), catalytic domain"/>
    <property type="match status" value="1"/>
</dbReference>
<dbReference type="InterPro" id="IPR013647">
    <property type="entry name" value="OligopepF_N_dom"/>
</dbReference>
<feature type="domain" description="Peptidase M3A/M3B catalytic" evidence="7">
    <location>
        <begin position="208"/>
        <end position="587"/>
    </location>
</feature>
<keyword evidence="4 6" id="KW-0862">Zinc</keyword>
<dbReference type="Pfam" id="PF01432">
    <property type="entry name" value="Peptidase_M3"/>
    <property type="match status" value="1"/>
</dbReference>
<protein>
    <recommendedName>
        <fullName evidence="6">Oligopeptidase F</fullName>
        <ecNumber evidence="6">3.4.24.-</ecNumber>
    </recommendedName>
</protein>
<dbReference type="Pfam" id="PF08439">
    <property type="entry name" value="Peptidase_M3_N"/>
    <property type="match status" value="1"/>
</dbReference>
<accession>A0ABS4GU26</accession>
<name>A0ABS4GU26_9BACL</name>
<comment type="similarity">
    <text evidence="6">Belongs to the peptidase M3B family.</text>
</comment>
<dbReference type="Proteomes" id="UP001519343">
    <property type="component" value="Unassembled WGS sequence"/>
</dbReference>